<reference evidence="1 2" key="1">
    <citation type="submission" date="2014-04" db="EMBL/GenBank/DDBJ databases">
        <authorList>
            <consortium name="DOE Joint Genome Institute"/>
            <person name="Kuo A."/>
            <person name="Kohler A."/>
            <person name="Nagy L.G."/>
            <person name="Floudas D."/>
            <person name="Copeland A."/>
            <person name="Barry K.W."/>
            <person name="Cichocki N."/>
            <person name="Veneault-Fourrey C."/>
            <person name="LaButti K."/>
            <person name="Lindquist E.A."/>
            <person name="Lipzen A."/>
            <person name="Lundell T."/>
            <person name="Morin E."/>
            <person name="Murat C."/>
            <person name="Sun H."/>
            <person name="Tunlid A."/>
            <person name="Henrissat B."/>
            <person name="Grigoriev I.V."/>
            <person name="Hibbett D.S."/>
            <person name="Martin F."/>
            <person name="Nordberg H.P."/>
            <person name="Cantor M.N."/>
            <person name="Hua S.X."/>
        </authorList>
    </citation>
    <scope>NUCLEOTIDE SEQUENCE [LARGE SCALE GENOMIC DNA]</scope>
    <source>
        <strain evidence="1 2">LaAM-08-1</strain>
    </source>
</reference>
<evidence type="ECO:0000313" key="1">
    <source>
        <dbReference type="EMBL" id="KIK00869.1"/>
    </source>
</evidence>
<organism evidence="1 2">
    <name type="scientific">Laccaria amethystina LaAM-08-1</name>
    <dbReference type="NCBI Taxonomy" id="1095629"/>
    <lineage>
        <taxon>Eukaryota</taxon>
        <taxon>Fungi</taxon>
        <taxon>Dikarya</taxon>
        <taxon>Basidiomycota</taxon>
        <taxon>Agaricomycotina</taxon>
        <taxon>Agaricomycetes</taxon>
        <taxon>Agaricomycetidae</taxon>
        <taxon>Agaricales</taxon>
        <taxon>Agaricineae</taxon>
        <taxon>Hydnangiaceae</taxon>
        <taxon>Laccaria</taxon>
    </lineage>
</organism>
<dbReference type="HOGENOM" id="CLU_2638461_0_0_1"/>
<evidence type="ECO:0000313" key="2">
    <source>
        <dbReference type="Proteomes" id="UP000054477"/>
    </source>
</evidence>
<accession>A0A0C9XH12</accession>
<dbReference type="EMBL" id="KN838617">
    <property type="protein sequence ID" value="KIK00869.1"/>
    <property type="molecule type" value="Genomic_DNA"/>
</dbReference>
<proteinExistence type="predicted"/>
<protein>
    <submittedName>
        <fullName evidence="1">Uncharacterized protein</fullName>
    </submittedName>
</protein>
<reference evidence="2" key="2">
    <citation type="submission" date="2015-01" db="EMBL/GenBank/DDBJ databases">
        <title>Evolutionary Origins and Diversification of the Mycorrhizal Mutualists.</title>
        <authorList>
            <consortium name="DOE Joint Genome Institute"/>
            <consortium name="Mycorrhizal Genomics Consortium"/>
            <person name="Kohler A."/>
            <person name="Kuo A."/>
            <person name="Nagy L.G."/>
            <person name="Floudas D."/>
            <person name="Copeland A."/>
            <person name="Barry K.W."/>
            <person name="Cichocki N."/>
            <person name="Veneault-Fourrey C."/>
            <person name="LaButti K."/>
            <person name="Lindquist E.A."/>
            <person name="Lipzen A."/>
            <person name="Lundell T."/>
            <person name="Morin E."/>
            <person name="Murat C."/>
            <person name="Riley R."/>
            <person name="Ohm R."/>
            <person name="Sun H."/>
            <person name="Tunlid A."/>
            <person name="Henrissat B."/>
            <person name="Grigoriev I.V."/>
            <person name="Hibbett D.S."/>
            <person name="Martin F."/>
        </authorList>
    </citation>
    <scope>NUCLEOTIDE SEQUENCE [LARGE SCALE GENOMIC DNA]</scope>
    <source>
        <strain evidence="2">LaAM-08-1</strain>
    </source>
</reference>
<dbReference type="AlphaFoldDB" id="A0A0C9XH12"/>
<keyword evidence="2" id="KW-1185">Reference proteome</keyword>
<name>A0A0C9XH12_9AGAR</name>
<dbReference type="Proteomes" id="UP000054477">
    <property type="component" value="Unassembled WGS sequence"/>
</dbReference>
<gene>
    <name evidence="1" type="ORF">K443DRAFT_593693</name>
</gene>
<sequence length="77" mass="8486">MPSPTGICEVCNDLPAVLKNSDLLIIFTTAWASNPLVIVGFPQLELISVIDPTNLPCLIRHFPSSRSWNYSNPFENG</sequence>